<dbReference type="EMBL" id="MPJW01000268">
    <property type="protein sequence ID" value="OLU36550.1"/>
    <property type="molecule type" value="Genomic_DNA"/>
</dbReference>
<proteinExistence type="predicted"/>
<organism evidence="2 3">
    <name type="scientific">Ileibacterium valens</name>
    <dbReference type="NCBI Taxonomy" id="1862668"/>
    <lineage>
        <taxon>Bacteria</taxon>
        <taxon>Bacillati</taxon>
        <taxon>Bacillota</taxon>
        <taxon>Erysipelotrichia</taxon>
        <taxon>Erysipelotrichales</taxon>
        <taxon>Erysipelotrichaceae</taxon>
        <taxon>Ileibacterium</taxon>
    </lineage>
</organism>
<dbReference type="RefSeq" id="WP_075821033.1">
    <property type="nucleotide sequence ID" value="NZ_CAJUTZ010000061.1"/>
</dbReference>
<evidence type="ECO:0000256" key="1">
    <source>
        <dbReference type="SAM" id="MobiDB-lite"/>
    </source>
</evidence>
<name>A0A1U7NCY5_9FIRM</name>
<gene>
    <name evidence="2" type="ORF">BO222_12190</name>
</gene>
<dbReference type="Proteomes" id="UP000186341">
    <property type="component" value="Unassembled WGS sequence"/>
</dbReference>
<reference evidence="2 3" key="1">
    <citation type="submission" date="2016-11" db="EMBL/GenBank/DDBJ databases">
        <title>Description of two novel members of the family Erysipelotrichaceae: Ileibacterium lipovorans gen. nov., sp. nov. and Dubosiella newyorkensis, gen. nov., sp. nov.</title>
        <authorList>
            <person name="Cox L.M."/>
            <person name="Sohn J."/>
            <person name="Tyrrell K.L."/>
            <person name="Citron D.M."/>
            <person name="Lawson P.A."/>
            <person name="Patel N.B."/>
            <person name="Iizumi T."/>
            <person name="Perez-Perez G.I."/>
            <person name="Goldstein E.J."/>
            <person name="Blaser M.J."/>
        </authorList>
    </citation>
    <scope>NUCLEOTIDE SEQUENCE [LARGE SCALE GENOMIC DNA]</scope>
    <source>
        <strain evidence="2 3">NYU-BL-A3</strain>
    </source>
</reference>
<evidence type="ECO:0000313" key="3">
    <source>
        <dbReference type="Proteomes" id="UP000186341"/>
    </source>
</evidence>
<evidence type="ECO:0000313" key="2">
    <source>
        <dbReference type="EMBL" id="OLU36550.1"/>
    </source>
</evidence>
<dbReference type="AlphaFoldDB" id="A0A1U7NCY5"/>
<keyword evidence="3" id="KW-1185">Reference proteome</keyword>
<protein>
    <submittedName>
        <fullName evidence="2">Uncharacterized protein</fullName>
    </submittedName>
</protein>
<feature type="region of interest" description="Disordered" evidence="1">
    <location>
        <begin position="76"/>
        <end position="96"/>
    </location>
</feature>
<comment type="caution">
    <text evidence="2">The sequence shown here is derived from an EMBL/GenBank/DDBJ whole genome shotgun (WGS) entry which is preliminary data.</text>
</comment>
<sequence>MDKTIRANSLAKAIIAANERAQYDIEAKKLLSYVDILAPVLQGSIKALHQYDLEEIKNGISPKILVDQVDIELENTNRPKQIENSDKQKSKQRNPRVQELNTVLSEIGEGSILLDVFFEVNVRDFHAIINIEIQKCDPSNYFIKHRMENHGARILTSQKDRKYTSDHYSDALDVYTIC</sequence>
<dbReference type="OrthoDB" id="1663583at2"/>
<feature type="compositionally biased region" description="Basic and acidic residues" evidence="1">
    <location>
        <begin position="76"/>
        <end position="89"/>
    </location>
</feature>
<accession>A0A1U7NCY5</accession>
<dbReference type="GeneID" id="82203886"/>